<dbReference type="SUPFAM" id="SSF55729">
    <property type="entry name" value="Acyl-CoA N-acyltransferases (Nat)"/>
    <property type="match status" value="1"/>
</dbReference>
<gene>
    <name evidence="2" type="ORF">H8710_05270</name>
</gene>
<dbReference type="InterPro" id="IPR016181">
    <property type="entry name" value="Acyl_CoA_acyltransferase"/>
</dbReference>
<evidence type="ECO:0000259" key="1">
    <source>
        <dbReference type="PROSITE" id="PS51186"/>
    </source>
</evidence>
<feature type="domain" description="N-acetyltransferase" evidence="1">
    <location>
        <begin position="101"/>
        <end position="247"/>
    </location>
</feature>
<dbReference type="AlphaFoldDB" id="A0A926E4P0"/>
<accession>A0A926E4P0</accession>
<dbReference type="Gene3D" id="3.40.630.30">
    <property type="match status" value="1"/>
</dbReference>
<organism evidence="2 3">
    <name type="scientific">Fumia xinanensis</name>
    <dbReference type="NCBI Taxonomy" id="2763659"/>
    <lineage>
        <taxon>Bacteria</taxon>
        <taxon>Bacillati</taxon>
        <taxon>Bacillota</taxon>
        <taxon>Clostridia</taxon>
        <taxon>Eubacteriales</taxon>
        <taxon>Oscillospiraceae</taxon>
        <taxon>Fumia</taxon>
    </lineage>
</organism>
<proteinExistence type="predicted"/>
<dbReference type="Pfam" id="PF00583">
    <property type="entry name" value="Acetyltransf_1"/>
    <property type="match status" value="1"/>
</dbReference>
<dbReference type="InterPro" id="IPR000182">
    <property type="entry name" value="GNAT_dom"/>
</dbReference>
<keyword evidence="3" id="KW-1185">Reference proteome</keyword>
<dbReference type="Proteomes" id="UP000610760">
    <property type="component" value="Unassembled WGS sequence"/>
</dbReference>
<dbReference type="EMBL" id="JACRSV010000001">
    <property type="protein sequence ID" value="MBC8559480.1"/>
    <property type="molecule type" value="Genomic_DNA"/>
</dbReference>
<name>A0A926E4P0_9FIRM</name>
<dbReference type="RefSeq" id="WP_249294373.1">
    <property type="nucleotide sequence ID" value="NZ_JACRSV010000001.1"/>
</dbReference>
<evidence type="ECO:0000313" key="2">
    <source>
        <dbReference type="EMBL" id="MBC8559480.1"/>
    </source>
</evidence>
<reference evidence="2" key="1">
    <citation type="submission" date="2020-08" db="EMBL/GenBank/DDBJ databases">
        <title>Genome public.</title>
        <authorList>
            <person name="Liu C."/>
            <person name="Sun Q."/>
        </authorList>
    </citation>
    <scope>NUCLEOTIDE SEQUENCE</scope>
    <source>
        <strain evidence="2">NSJ-33</strain>
    </source>
</reference>
<comment type="caution">
    <text evidence="2">The sequence shown here is derived from an EMBL/GenBank/DDBJ whole genome shotgun (WGS) entry which is preliminary data.</text>
</comment>
<dbReference type="GO" id="GO:0016747">
    <property type="term" value="F:acyltransferase activity, transferring groups other than amino-acyl groups"/>
    <property type="evidence" value="ECO:0007669"/>
    <property type="project" value="InterPro"/>
</dbReference>
<dbReference type="PROSITE" id="PS51186">
    <property type="entry name" value="GNAT"/>
    <property type="match status" value="1"/>
</dbReference>
<evidence type="ECO:0000313" key="3">
    <source>
        <dbReference type="Proteomes" id="UP000610760"/>
    </source>
</evidence>
<protein>
    <submittedName>
        <fullName evidence="2">GNAT family N-acetyltransferase</fullName>
    </submittedName>
</protein>
<dbReference type="CDD" id="cd04301">
    <property type="entry name" value="NAT_SF"/>
    <property type="match status" value="1"/>
</dbReference>
<sequence>MDQKEIHKTVQTQLAIDLNCTVDDLNSKKEHFIFVEAKANPGRRPFPMKEHHFEMLSMGNAVVVSAAPQILQIVKPMLDGINRDDAFCMPFVYGQSLYYLPNLKRLSEFAVPAGFACELVEQKEIPRLYKLEGFHNALGYDVNHPRPDVLAAVTRDRGRIIGIAGASFDCAGMWQVGIDVLPEYRQKGLAAYLVNVLTRETLNRGFIPYYGTSSSNILSQRTAHRAGYYPAWICSYRGNFEGCLPQP</sequence>